<dbReference type="SUPFAM" id="SSF53448">
    <property type="entry name" value="Nucleotide-diphospho-sugar transferases"/>
    <property type="match status" value="1"/>
</dbReference>
<accession>A0A4S8I789</accession>
<dbReference type="Gene3D" id="3.90.550.10">
    <property type="entry name" value="Spore Coat Polysaccharide Biosynthesis Protein SpsA, Chain A"/>
    <property type="match status" value="1"/>
</dbReference>
<evidence type="ECO:0000256" key="2">
    <source>
        <dbReference type="ARBA" id="ARBA00022679"/>
    </source>
</evidence>
<dbReference type="AlphaFoldDB" id="A0A4S8I789"/>
<name>A0A4S8I789_MUSBA</name>
<feature type="domain" description="Glycosyl transferase 64" evidence="5">
    <location>
        <begin position="45"/>
        <end position="311"/>
    </location>
</feature>
<organism evidence="6 7">
    <name type="scientific">Musa balbisiana</name>
    <name type="common">Banana</name>
    <dbReference type="NCBI Taxonomy" id="52838"/>
    <lineage>
        <taxon>Eukaryota</taxon>
        <taxon>Viridiplantae</taxon>
        <taxon>Streptophyta</taxon>
        <taxon>Embryophyta</taxon>
        <taxon>Tracheophyta</taxon>
        <taxon>Spermatophyta</taxon>
        <taxon>Magnoliopsida</taxon>
        <taxon>Liliopsida</taxon>
        <taxon>Zingiberales</taxon>
        <taxon>Musaceae</taxon>
        <taxon>Musa</taxon>
    </lineage>
</organism>
<dbReference type="Pfam" id="PF09258">
    <property type="entry name" value="Glyco_transf_64"/>
    <property type="match status" value="1"/>
</dbReference>
<gene>
    <name evidence="6" type="ORF">C4D60_Mb02t00210</name>
</gene>
<evidence type="ECO:0000313" key="6">
    <source>
        <dbReference type="EMBL" id="THU43765.1"/>
    </source>
</evidence>
<feature type="chain" id="PRO_5020592887" description="Glycosyl transferase 64 domain-containing protein" evidence="4">
    <location>
        <begin position="18"/>
        <end position="334"/>
    </location>
</feature>
<protein>
    <recommendedName>
        <fullName evidence="5">Glycosyl transferase 64 domain-containing protein</fullName>
    </recommendedName>
</protein>
<keyword evidence="7" id="KW-1185">Reference proteome</keyword>
<evidence type="ECO:0000313" key="7">
    <source>
        <dbReference type="Proteomes" id="UP000317650"/>
    </source>
</evidence>
<sequence length="334" mass="36679">MWRKTFLLGLLLPSVSPLLFSSESYSDACDPRSLPDPLTLRPDRLTVLINGYSEARLPLLRSLAASYATHPLVAAVLILWGNPSTPAAALSSLATHGGAGGFAPISVHRQPSPSLNARFLPRPNIRTRAVAVCDDDVEVEPRTLAFAFAVWRSRGGAALVGLFARSHDLDLEQRRWIYAMHPDRYSIVLTKFMILGTGYLRRYSCWGRLSEARRLVDRERNCEDILMNFVTAMESGAGPVLVGGRVRDWGDPRNNGGISNSSVDNGGRGVVGIERVGLSARGGHRKKRGDCITEFHRMLGEMPLRYSYGKVVDGVGEQGLCRKGGRLVLCDHQE</sequence>
<proteinExistence type="inferred from homology"/>
<feature type="signal peptide" evidence="4">
    <location>
        <begin position="1"/>
        <end position="17"/>
    </location>
</feature>
<evidence type="ECO:0000259" key="5">
    <source>
        <dbReference type="Pfam" id="PF09258"/>
    </source>
</evidence>
<dbReference type="GO" id="GO:0016757">
    <property type="term" value="F:glycosyltransferase activity"/>
    <property type="evidence" value="ECO:0007669"/>
    <property type="project" value="InterPro"/>
</dbReference>
<dbReference type="GO" id="GO:0016020">
    <property type="term" value="C:membrane"/>
    <property type="evidence" value="ECO:0007669"/>
    <property type="project" value="InterPro"/>
</dbReference>
<dbReference type="InterPro" id="IPR015338">
    <property type="entry name" value="GT64_dom"/>
</dbReference>
<reference evidence="6 7" key="1">
    <citation type="journal article" date="2019" name="Nat. Plants">
        <title>Genome sequencing of Musa balbisiana reveals subgenome evolution and function divergence in polyploid bananas.</title>
        <authorList>
            <person name="Yao X."/>
        </authorList>
    </citation>
    <scope>NUCLEOTIDE SEQUENCE [LARGE SCALE GENOMIC DNA]</scope>
    <source>
        <strain evidence="7">cv. DH-PKW</strain>
        <tissue evidence="6">Leaves</tissue>
    </source>
</reference>
<dbReference type="STRING" id="52838.A0A4S8I789"/>
<dbReference type="InterPro" id="IPR053318">
    <property type="entry name" value="GT64"/>
</dbReference>
<dbReference type="Proteomes" id="UP000317650">
    <property type="component" value="Chromosome 2"/>
</dbReference>
<keyword evidence="2" id="KW-0808">Transferase</keyword>
<evidence type="ECO:0000256" key="4">
    <source>
        <dbReference type="SAM" id="SignalP"/>
    </source>
</evidence>
<keyword evidence="3" id="KW-1015">Disulfide bond</keyword>
<dbReference type="InterPro" id="IPR029044">
    <property type="entry name" value="Nucleotide-diphossugar_trans"/>
</dbReference>
<evidence type="ECO:0000256" key="3">
    <source>
        <dbReference type="ARBA" id="ARBA00023157"/>
    </source>
</evidence>
<comment type="similarity">
    <text evidence="1">Belongs to the glycosyltransferase 64 family.</text>
</comment>
<evidence type="ECO:0000256" key="1">
    <source>
        <dbReference type="ARBA" id="ARBA00008700"/>
    </source>
</evidence>
<dbReference type="PANTHER" id="PTHR48409">
    <property type="entry name" value="GLYCOSYLTRANSFERASE FAMILY PROTEIN 64 C3"/>
    <property type="match status" value="1"/>
</dbReference>
<dbReference type="PANTHER" id="PTHR48409:SF1">
    <property type="entry name" value="GLYCOSYLTRANSFERASE FAMILY PROTEIN 64 C3"/>
    <property type="match status" value="1"/>
</dbReference>
<dbReference type="FunFam" id="3.90.550.10:FF:000221">
    <property type="entry name" value="Glycosyltransferase family protein 47"/>
    <property type="match status" value="1"/>
</dbReference>
<comment type="caution">
    <text evidence="6">The sequence shown here is derived from an EMBL/GenBank/DDBJ whole genome shotgun (WGS) entry which is preliminary data.</text>
</comment>
<keyword evidence="4" id="KW-0732">Signal</keyword>
<dbReference type="EMBL" id="PYDT01000011">
    <property type="protein sequence ID" value="THU43765.1"/>
    <property type="molecule type" value="Genomic_DNA"/>
</dbReference>